<dbReference type="PANTHER" id="PTHR48090:SF8">
    <property type="entry name" value="GLYCOSYLTRANSFERASE CSBB-RELATED"/>
    <property type="match status" value="1"/>
</dbReference>
<feature type="transmembrane region" description="Helical" evidence="9">
    <location>
        <begin position="264"/>
        <end position="289"/>
    </location>
</feature>
<keyword evidence="3" id="KW-0328">Glycosyltransferase</keyword>
<accession>A0A9X4XEQ8</accession>
<dbReference type="Proteomes" id="UP000487649">
    <property type="component" value="Unassembled WGS sequence"/>
</dbReference>
<dbReference type="EMBL" id="WMQE01000027">
    <property type="protein sequence ID" value="MTK21996.1"/>
    <property type="molecule type" value="Genomic_DNA"/>
</dbReference>
<comment type="similarity">
    <text evidence="8">Belongs to the glycosyltransferase 2 family. GtrB subfamily.</text>
</comment>
<keyword evidence="4" id="KW-0808">Transferase</keyword>
<keyword evidence="7 9" id="KW-0472">Membrane</keyword>
<feature type="domain" description="Glycosyltransferase 2-like" evidence="10">
    <location>
        <begin position="6"/>
        <end position="170"/>
    </location>
</feature>
<dbReference type="SUPFAM" id="SSF53448">
    <property type="entry name" value="Nucleotide-diphospho-sugar transferases"/>
    <property type="match status" value="1"/>
</dbReference>
<protein>
    <submittedName>
        <fullName evidence="11">Glycosyltransferase</fullName>
    </submittedName>
</protein>
<evidence type="ECO:0000256" key="3">
    <source>
        <dbReference type="ARBA" id="ARBA00022676"/>
    </source>
</evidence>
<evidence type="ECO:0000256" key="9">
    <source>
        <dbReference type="SAM" id="Phobius"/>
    </source>
</evidence>
<dbReference type="InterPro" id="IPR029044">
    <property type="entry name" value="Nucleotide-diphossugar_trans"/>
</dbReference>
<dbReference type="Pfam" id="PF00535">
    <property type="entry name" value="Glycos_transf_2"/>
    <property type="match status" value="1"/>
</dbReference>
<evidence type="ECO:0000259" key="10">
    <source>
        <dbReference type="Pfam" id="PF00535"/>
    </source>
</evidence>
<keyword evidence="5 9" id="KW-0812">Transmembrane</keyword>
<evidence type="ECO:0000256" key="8">
    <source>
        <dbReference type="ARBA" id="ARBA00038152"/>
    </source>
</evidence>
<dbReference type="GO" id="GO:0016757">
    <property type="term" value="F:glycosyltransferase activity"/>
    <property type="evidence" value="ECO:0007669"/>
    <property type="project" value="UniProtKB-KW"/>
</dbReference>
<evidence type="ECO:0000256" key="2">
    <source>
        <dbReference type="ARBA" id="ARBA00022475"/>
    </source>
</evidence>
<evidence type="ECO:0000256" key="4">
    <source>
        <dbReference type="ARBA" id="ARBA00022679"/>
    </source>
</evidence>
<keyword evidence="2" id="KW-1003">Cell membrane</keyword>
<dbReference type="Gene3D" id="3.90.550.10">
    <property type="entry name" value="Spore Coat Polysaccharide Biosynthesis Protein SpsA, Chain A"/>
    <property type="match status" value="1"/>
</dbReference>
<comment type="caution">
    <text evidence="11">The sequence shown here is derived from an EMBL/GenBank/DDBJ whole genome shotgun (WGS) entry which is preliminary data.</text>
</comment>
<organism evidence="11 12">
    <name type="scientific">Turicibacter sanguinis</name>
    <dbReference type="NCBI Taxonomy" id="154288"/>
    <lineage>
        <taxon>Bacteria</taxon>
        <taxon>Bacillati</taxon>
        <taxon>Bacillota</taxon>
        <taxon>Erysipelotrichia</taxon>
        <taxon>Erysipelotrichales</taxon>
        <taxon>Turicibacteraceae</taxon>
        <taxon>Turicibacter</taxon>
    </lineage>
</organism>
<dbReference type="InterPro" id="IPR001173">
    <property type="entry name" value="Glyco_trans_2-like"/>
</dbReference>
<keyword evidence="6 9" id="KW-1133">Transmembrane helix</keyword>
<evidence type="ECO:0000313" key="11">
    <source>
        <dbReference type="EMBL" id="MTK21996.1"/>
    </source>
</evidence>
<dbReference type="PANTHER" id="PTHR48090">
    <property type="entry name" value="UNDECAPRENYL-PHOSPHATE 4-DEOXY-4-FORMAMIDO-L-ARABINOSE TRANSFERASE-RELATED"/>
    <property type="match status" value="1"/>
</dbReference>
<evidence type="ECO:0000256" key="7">
    <source>
        <dbReference type="ARBA" id="ARBA00023136"/>
    </source>
</evidence>
<evidence type="ECO:0000313" key="12">
    <source>
        <dbReference type="Proteomes" id="UP000487649"/>
    </source>
</evidence>
<evidence type="ECO:0000256" key="6">
    <source>
        <dbReference type="ARBA" id="ARBA00022989"/>
    </source>
</evidence>
<dbReference type="GeneID" id="60058578"/>
<reference evidence="11 12" key="1">
    <citation type="journal article" date="2019" name="Nat. Med.">
        <title>A library of human gut bacterial isolates paired with longitudinal multiomics data enables mechanistic microbiome research.</title>
        <authorList>
            <person name="Poyet M."/>
            <person name="Groussin M."/>
            <person name="Gibbons S.M."/>
            <person name="Avila-Pacheco J."/>
            <person name="Jiang X."/>
            <person name="Kearney S.M."/>
            <person name="Perrotta A.R."/>
            <person name="Berdy B."/>
            <person name="Zhao S."/>
            <person name="Lieberman T.D."/>
            <person name="Swanson P.K."/>
            <person name="Smith M."/>
            <person name="Roesemann S."/>
            <person name="Alexander J.E."/>
            <person name="Rich S.A."/>
            <person name="Livny J."/>
            <person name="Vlamakis H."/>
            <person name="Clish C."/>
            <person name="Bullock K."/>
            <person name="Deik A."/>
            <person name="Scott J."/>
            <person name="Pierce K.A."/>
            <person name="Xavier R.J."/>
            <person name="Alm E.J."/>
        </authorList>
    </citation>
    <scope>NUCLEOTIDE SEQUENCE [LARGE SCALE GENOMIC DNA]</scope>
    <source>
        <strain evidence="11 12">BIOML-A198</strain>
    </source>
</reference>
<dbReference type="InterPro" id="IPR050256">
    <property type="entry name" value="Glycosyltransferase_2"/>
</dbReference>
<dbReference type="RefSeq" id="WP_006783480.1">
    <property type="nucleotide sequence ID" value="NZ_CAUWFM010000002.1"/>
</dbReference>
<comment type="subcellular location">
    <subcellularLocation>
        <location evidence="1">Cell membrane</location>
        <topology evidence="1">Multi-pass membrane protein</topology>
    </subcellularLocation>
</comment>
<dbReference type="GO" id="GO:0005886">
    <property type="term" value="C:plasma membrane"/>
    <property type="evidence" value="ECO:0007669"/>
    <property type="project" value="UniProtKB-SubCell"/>
</dbReference>
<name>A0A9X4XEQ8_9FIRM</name>
<evidence type="ECO:0000256" key="5">
    <source>
        <dbReference type="ARBA" id="ARBA00022692"/>
    </source>
</evidence>
<sequence length="316" mass="36425">MGKLISIIVPCYNEQETVERFYEEIIKVTNEINGYEFEFVYVNDGSKDQTVPLIKALREKDERVCLIDFSRNFGKEAAMLAGMEYARGEAVVIMDVDLQDPPELLPKMVKLYEDGYENIYTRRRNRDGEPPIRSFFANMFYKVINRMSDVEIIDGARDYRLLSRRAVDDLISLKESNRFSKGLFQWVGYQSICLEFDHVERVAGETKWSFMKLVNYAIEGITAFSNAPLRFATYTGVLVAFVAFAYLLYIFFNTAINGNPTAGWSSMVCIMLFLGGVQLIFLGVIGEYIGRIYNEVKGRPNYIVKDYFGEKKELED</sequence>
<proteinExistence type="inferred from homology"/>
<dbReference type="FunFam" id="3.90.550.10:FF:000079">
    <property type="entry name" value="Probable glycosyl transferase"/>
    <property type="match status" value="1"/>
</dbReference>
<feature type="transmembrane region" description="Helical" evidence="9">
    <location>
        <begin position="231"/>
        <end position="252"/>
    </location>
</feature>
<evidence type="ECO:0000256" key="1">
    <source>
        <dbReference type="ARBA" id="ARBA00004651"/>
    </source>
</evidence>
<dbReference type="AlphaFoldDB" id="A0A9X4XEQ8"/>
<dbReference type="CDD" id="cd04187">
    <property type="entry name" value="DPM1_like_bac"/>
    <property type="match status" value="1"/>
</dbReference>
<gene>
    <name evidence="11" type="ORF">GMA92_11280</name>
</gene>